<dbReference type="Gene3D" id="3.60.10.10">
    <property type="entry name" value="Endonuclease/exonuclease/phosphatase"/>
    <property type="match status" value="1"/>
</dbReference>
<dbReference type="FunFam" id="3.60.10.10:FF:000036">
    <property type="entry name" value="Inositol polyphosphate phosphatase, putative"/>
    <property type="match status" value="1"/>
</dbReference>
<dbReference type="InterPro" id="IPR046985">
    <property type="entry name" value="IP5"/>
</dbReference>
<dbReference type="OrthoDB" id="2248459at2759"/>
<dbReference type="Gene3D" id="2.130.10.10">
    <property type="entry name" value="YVTN repeat-like/Quinoprotein amine dehydrogenase"/>
    <property type="match status" value="1"/>
</dbReference>
<gene>
    <name evidence="3" type="ORF">EMCG_01243</name>
</gene>
<feature type="compositionally biased region" description="Pro residues" evidence="1">
    <location>
        <begin position="284"/>
        <end position="293"/>
    </location>
</feature>
<dbReference type="InterPro" id="IPR036322">
    <property type="entry name" value="WD40_repeat_dom_sf"/>
</dbReference>
<dbReference type="Proteomes" id="UP000034164">
    <property type="component" value="Unassembled WGS sequence"/>
</dbReference>
<reference evidence="4" key="1">
    <citation type="journal article" date="2015" name="PLoS Genet.">
        <title>The dynamic genome and transcriptome of the human fungal pathogen Blastomyces and close relative Emmonsia.</title>
        <authorList>
            <person name="Munoz J.F."/>
            <person name="Gauthier G.M."/>
            <person name="Desjardins C.A."/>
            <person name="Gallo J.E."/>
            <person name="Holder J."/>
            <person name="Sullivan T.D."/>
            <person name="Marty A.J."/>
            <person name="Carmen J.C."/>
            <person name="Chen Z."/>
            <person name="Ding L."/>
            <person name="Gujja S."/>
            <person name="Magrini V."/>
            <person name="Misas E."/>
            <person name="Mitreva M."/>
            <person name="Priest M."/>
            <person name="Saif S."/>
            <person name="Whiston E.A."/>
            <person name="Young S."/>
            <person name="Zeng Q."/>
            <person name="Goldman W.E."/>
            <person name="Mardis E.R."/>
            <person name="Taylor J.W."/>
            <person name="McEwen J.G."/>
            <person name="Clay O.K."/>
            <person name="Klein B.S."/>
            <person name="Cuomo C.A."/>
        </authorList>
    </citation>
    <scope>NUCLEOTIDE SEQUENCE [LARGE SCALE GENOMIC DNA]</scope>
    <source>
        <strain evidence="4">UAMH 3008</strain>
    </source>
</reference>
<dbReference type="InterPro" id="IPR000300">
    <property type="entry name" value="IPPc"/>
</dbReference>
<feature type="region of interest" description="Disordered" evidence="1">
    <location>
        <begin position="1"/>
        <end position="137"/>
    </location>
</feature>
<feature type="compositionally biased region" description="Basic and acidic residues" evidence="1">
    <location>
        <begin position="381"/>
        <end position="398"/>
    </location>
</feature>
<feature type="compositionally biased region" description="Polar residues" evidence="1">
    <location>
        <begin position="153"/>
        <end position="166"/>
    </location>
</feature>
<dbReference type="InterPro" id="IPR015943">
    <property type="entry name" value="WD40/YVTN_repeat-like_dom_sf"/>
</dbReference>
<name>A0A0G2JAG3_9EURO</name>
<dbReference type="SUPFAM" id="SSF50978">
    <property type="entry name" value="WD40 repeat-like"/>
    <property type="match status" value="1"/>
</dbReference>
<feature type="compositionally biased region" description="Low complexity" evidence="1">
    <location>
        <begin position="190"/>
        <end position="216"/>
    </location>
</feature>
<feature type="region of interest" description="Disordered" evidence="1">
    <location>
        <begin position="149"/>
        <end position="557"/>
    </location>
</feature>
<comment type="caution">
    <text evidence="3">The sequence shown here is derived from an EMBL/GenBank/DDBJ whole genome shotgun (WGS) entry which is preliminary data.</text>
</comment>
<dbReference type="SUPFAM" id="SSF56219">
    <property type="entry name" value="DNase I-like"/>
    <property type="match status" value="1"/>
</dbReference>
<dbReference type="VEuPathDB" id="FungiDB:EMCG_01243"/>
<dbReference type="PANTHER" id="PTHR11200:SF240">
    <property type="entry name" value="INOSITOL POLYPHOSPHATE 5-PHOSPHATASE C9G1.10C-RELATED"/>
    <property type="match status" value="1"/>
</dbReference>
<dbReference type="GO" id="GO:0046856">
    <property type="term" value="P:phosphatidylinositol dephosphorylation"/>
    <property type="evidence" value="ECO:0007669"/>
    <property type="project" value="InterPro"/>
</dbReference>
<dbReference type="GO" id="GO:0004439">
    <property type="term" value="F:phosphatidylinositol-4,5-bisphosphate 5-phosphatase activity"/>
    <property type="evidence" value="ECO:0007669"/>
    <property type="project" value="TreeGrafter"/>
</dbReference>
<proteinExistence type="predicted"/>
<protein>
    <recommendedName>
        <fullName evidence="2">Inositol polyphosphate-related phosphatase domain-containing protein</fullName>
    </recommendedName>
</protein>
<dbReference type="AlphaFoldDB" id="A0A0G2JAG3"/>
<evidence type="ECO:0000313" key="4">
    <source>
        <dbReference type="Proteomes" id="UP000034164"/>
    </source>
</evidence>
<evidence type="ECO:0000313" key="3">
    <source>
        <dbReference type="EMBL" id="KKZ65681.1"/>
    </source>
</evidence>
<feature type="compositionally biased region" description="Low complexity" evidence="1">
    <location>
        <begin position="73"/>
        <end position="83"/>
    </location>
</feature>
<dbReference type="PANTHER" id="PTHR11200">
    <property type="entry name" value="INOSITOL 5-PHOSPHATASE"/>
    <property type="match status" value="1"/>
</dbReference>
<dbReference type="SMART" id="SM00320">
    <property type="entry name" value="WD40"/>
    <property type="match status" value="3"/>
</dbReference>
<dbReference type="SMART" id="SM00128">
    <property type="entry name" value="IPPc"/>
    <property type="match status" value="1"/>
</dbReference>
<sequence length="1275" mass="140576">MEPRNNEGNDGNGTDDDSIKPVSSLLSHFENLAHLKPRSHHSATPSRESRSTFLETPNVVAGRASLDLPRPDSSNWSSSSSSHSHSHSHAHVHSPSSSGWLHTSRNNDAGAAARNRNRNTDGSPGGRIPAARPVSMNVSSAQWKTPVVAVNSPRANSQRHVISATENRLRETQTVPELSVPEPPPPRRPPSSQSRSSSRPSTPLVDSSGVVVASGSPRRAEDRALDTKNGSKAASLPPPVNRAEKPKIPSATKKPITISRLETPNSLAPASERIPIDGAVSPFSTPPSSPEKTPPGAITTNGHASNRIPQPYPAAERAPRSTFPDPTPYRHPRRSATLEANYPGFSGPRNASAVLTREIKQSPPPLPVKRSDTSASKRRNVKEPTDRHYTSDNPEDRPGLPPRAQPRISRPAAPLPTGGGGLEVQSPSSDLTSRRSFDILSRPIITSNSSVRGGSAETGTHYPRPPQRDVAAIAGRIPSSNKAQPPPTPTQFARSPMRSVESLSSSPASNQRQMGRSARAESDESEYPFDDAPIPRTDYPDFSNTNRRPPVFKNGTRGIHTKHDTRVFDVCGNYACTTGYFTRVWDLVSGEQILGLNHGETIKGLSIAFKPGNTMNDEGKLLWLGTNAGEIHEVDIQTQSIVSSRTSPSRREIIKIYRHKKELWTLDDDGKLLLWPPDESGAPNLQYSYSHPYDRVAKGHTFSMVVGGLLWLASGKEVRVYRPNSNDADFQVLKGPLGKSDAGEVTSGTTSPKDGGLVYLGHADGKVTIYSAQDYSCRATLNVSLYKINCLAMVGDYLWAGYKTGMIYVYDTSTTPWTVKKDWQAHDHAVCGLVLDSSSVWTVNRLQIVSLGVDNYIRLWDAMLEDDWLETRMHNRDVDYCQFREITASVVTWNAGATVPGNLRDTKFIQEVVHPENPPDILVFGFQELVDLENKKITAKSFLMGSKKKDSADKEHMSRQYRVWKDYLASCIHDIMPLDQPYVLLHTSNLIGLFTCVFIKQEERQRIRSINAAEVKRGMGGLHGNKGALVLRFILDDSSLCFVNCHLAAGQSHTAHRNNDIAAILESSSLPAETSYSSRIDLFVGGGDGTMILDHEICILNGDLNYRIDSMPRNTVIEAVKAHNLPKLLDRDQLLASRRKNPGFRLRSFNEAPITFAPTYKYDVGSDQYDSSEKKRSPAWCDRLLYRGVGKIKQLEYRRHEVKVSDHRPVSGLFKMRIKTISPDKRTDVWEACQEEFVQEKRRLATDASIDYLVRILGLSPQEAKSLIGTAPGTN</sequence>
<feature type="compositionally biased region" description="Polar residues" evidence="1">
    <location>
        <begin position="42"/>
        <end position="55"/>
    </location>
</feature>
<feature type="compositionally biased region" description="Polar residues" evidence="1">
    <location>
        <begin position="298"/>
        <end position="308"/>
    </location>
</feature>
<dbReference type="InterPro" id="IPR036691">
    <property type="entry name" value="Endo/exonu/phosph_ase_sf"/>
</dbReference>
<evidence type="ECO:0000256" key="1">
    <source>
        <dbReference type="SAM" id="MobiDB-lite"/>
    </source>
</evidence>
<accession>A0A0G2JAG3</accession>
<evidence type="ECO:0000259" key="2">
    <source>
        <dbReference type="SMART" id="SM00128"/>
    </source>
</evidence>
<dbReference type="Pfam" id="PF22669">
    <property type="entry name" value="Exo_endo_phos2"/>
    <property type="match status" value="1"/>
</dbReference>
<dbReference type="InterPro" id="IPR001680">
    <property type="entry name" value="WD40_rpt"/>
</dbReference>
<dbReference type="EMBL" id="LCZI01000602">
    <property type="protein sequence ID" value="KKZ65681.1"/>
    <property type="molecule type" value="Genomic_DNA"/>
</dbReference>
<organism evidence="3 4">
    <name type="scientific">[Emmonsia] crescens</name>
    <dbReference type="NCBI Taxonomy" id="73230"/>
    <lineage>
        <taxon>Eukaryota</taxon>
        <taxon>Fungi</taxon>
        <taxon>Dikarya</taxon>
        <taxon>Ascomycota</taxon>
        <taxon>Pezizomycotina</taxon>
        <taxon>Eurotiomycetes</taxon>
        <taxon>Eurotiomycetidae</taxon>
        <taxon>Onygenales</taxon>
        <taxon>Ajellomycetaceae</taxon>
        <taxon>Emergomyces</taxon>
    </lineage>
</organism>
<feature type="domain" description="Inositol polyphosphate-related phosphatase" evidence="2">
    <location>
        <begin position="884"/>
        <end position="1222"/>
    </location>
</feature>
<feature type="compositionally biased region" description="Polar residues" evidence="1">
    <location>
        <begin position="501"/>
        <end position="514"/>
    </location>
</feature>